<sequence>MHPLSYTEKRVFCTPPFLRWTFYPAGILCQQPVFTVIKMQLVKSLELHKVYKKAALNHKALLFLDSIILTSTAATAVMDSNKHEGKSENVPVINVQSQICQLQALASELKSGFTEAMQELSRIQHGEYELEEKVKSFRCAMEEKVMEVKNSLKYLKEEVSSAMAMIHAITAKQEEMQQKIEQLQQEKRRESRKVKAKRTQKEEYGSHTVPLLQQSNPQQTSNVADPILINQHFTQLLQTTGFEKAGGSIPLDASSCKTLKSNEYCSIRCEVVPMEVGAAFIGLSSIGELNANSKVIMEMLISTTATITLCSFFERITIVSPESDLKGEQLNAK</sequence>
<accession>A0AAV7RQK5</accession>
<comment type="caution">
    <text evidence="2">The sequence shown here is derived from an EMBL/GenBank/DDBJ whole genome shotgun (WGS) entry which is preliminary data.</text>
</comment>
<evidence type="ECO:0000313" key="3">
    <source>
        <dbReference type="Proteomes" id="UP001066276"/>
    </source>
</evidence>
<dbReference type="Proteomes" id="UP001066276">
    <property type="component" value="Chromosome 5"/>
</dbReference>
<gene>
    <name evidence="2" type="ORF">NDU88_007317</name>
</gene>
<keyword evidence="3" id="KW-1185">Reference proteome</keyword>
<organism evidence="2 3">
    <name type="scientific">Pleurodeles waltl</name>
    <name type="common">Iberian ribbed newt</name>
    <dbReference type="NCBI Taxonomy" id="8319"/>
    <lineage>
        <taxon>Eukaryota</taxon>
        <taxon>Metazoa</taxon>
        <taxon>Chordata</taxon>
        <taxon>Craniata</taxon>
        <taxon>Vertebrata</taxon>
        <taxon>Euteleostomi</taxon>
        <taxon>Amphibia</taxon>
        <taxon>Batrachia</taxon>
        <taxon>Caudata</taxon>
        <taxon>Salamandroidea</taxon>
        <taxon>Salamandridae</taxon>
        <taxon>Pleurodelinae</taxon>
        <taxon>Pleurodeles</taxon>
    </lineage>
</organism>
<evidence type="ECO:0000313" key="2">
    <source>
        <dbReference type="EMBL" id="KAJ1154569.1"/>
    </source>
</evidence>
<dbReference type="PANTHER" id="PTHR46944">
    <property type="entry name" value="RHO GUANINE NUCLEOTIDE EXCHANGE FACTOR 33"/>
    <property type="match status" value="1"/>
</dbReference>
<dbReference type="AlphaFoldDB" id="A0AAV7RQK5"/>
<feature type="region of interest" description="Disordered" evidence="1">
    <location>
        <begin position="181"/>
        <end position="200"/>
    </location>
</feature>
<name>A0AAV7RQK5_PLEWA</name>
<dbReference type="EMBL" id="JANPWB010000009">
    <property type="protein sequence ID" value="KAJ1154569.1"/>
    <property type="molecule type" value="Genomic_DNA"/>
</dbReference>
<proteinExistence type="predicted"/>
<dbReference type="InterPro" id="IPR042849">
    <property type="entry name" value="ARHGEF33"/>
</dbReference>
<protein>
    <submittedName>
        <fullName evidence="2">Uncharacterized protein</fullName>
    </submittedName>
</protein>
<reference evidence="2" key="1">
    <citation type="journal article" date="2022" name="bioRxiv">
        <title>Sequencing and chromosome-scale assembly of the giantPleurodeles waltlgenome.</title>
        <authorList>
            <person name="Brown T."/>
            <person name="Elewa A."/>
            <person name="Iarovenko S."/>
            <person name="Subramanian E."/>
            <person name="Araus A.J."/>
            <person name="Petzold A."/>
            <person name="Susuki M."/>
            <person name="Suzuki K.-i.T."/>
            <person name="Hayashi T."/>
            <person name="Toyoda A."/>
            <person name="Oliveira C."/>
            <person name="Osipova E."/>
            <person name="Leigh N.D."/>
            <person name="Simon A."/>
            <person name="Yun M.H."/>
        </authorList>
    </citation>
    <scope>NUCLEOTIDE SEQUENCE</scope>
    <source>
        <strain evidence="2">20211129_DDA</strain>
        <tissue evidence="2">Liver</tissue>
    </source>
</reference>
<evidence type="ECO:0000256" key="1">
    <source>
        <dbReference type="SAM" id="MobiDB-lite"/>
    </source>
</evidence>
<dbReference type="PANTHER" id="PTHR46944:SF1">
    <property type="entry name" value="RHO GUANINE NUCLEOTIDE EXCHANGE FACTOR 33"/>
    <property type="match status" value="1"/>
</dbReference>